<name>A0A1G2BJ39_9BACT</name>
<dbReference type="InterPro" id="IPR007404">
    <property type="entry name" value="YdjM-like"/>
</dbReference>
<feature type="transmembrane region" description="Helical" evidence="1">
    <location>
        <begin position="171"/>
        <end position="190"/>
    </location>
</feature>
<dbReference type="EMBL" id="MHKI01000003">
    <property type="protein sequence ID" value="OGY88247.1"/>
    <property type="molecule type" value="Genomic_DNA"/>
</dbReference>
<dbReference type="Pfam" id="PF04307">
    <property type="entry name" value="YdjM"/>
    <property type="match status" value="1"/>
</dbReference>
<feature type="transmembrane region" description="Helical" evidence="1">
    <location>
        <begin position="66"/>
        <end position="85"/>
    </location>
</feature>
<keyword evidence="1" id="KW-0812">Transmembrane</keyword>
<evidence type="ECO:0000313" key="2">
    <source>
        <dbReference type="EMBL" id="OGY88247.1"/>
    </source>
</evidence>
<protein>
    <submittedName>
        <fullName evidence="2">Uncharacterized protein</fullName>
    </submittedName>
</protein>
<evidence type="ECO:0000256" key="1">
    <source>
        <dbReference type="SAM" id="Phobius"/>
    </source>
</evidence>
<accession>A0A1G2BJ39</accession>
<gene>
    <name evidence="2" type="ORF">A2319_03600</name>
</gene>
<reference evidence="2 3" key="1">
    <citation type="journal article" date="2016" name="Nat. Commun.">
        <title>Thousands of microbial genomes shed light on interconnected biogeochemical processes in an aquifer system.</title>
        <authorList>
            <person name="Anantharaman K."/>
            <person name="Brown C.T."/>
            <person name="Hug L.A."/>
            <person name="Sharon I."/>
            <person name="Castelle C.J."/>
            <person name="Probst A.J."/>
            <person name="Thomas B.C."/>
            <person name="Singh A."/>
            <person name="Wilkins M.J."/>
            <person name="Karaoz U."/>
            <person name="Brodie E.L."/>
            <person name="Williams K.H."/>
            <person name="Hubbard S.S."/>
            <person name="Banfield J.F."/>
        </authorList>
    </citation>
    <scope>NUCLEOTIDE SEQUENCE [LARGE SCALE GENOMIC DNA]</scope>
</reference>
<keyword evidence="1" id="KW-1133">Transmembrane helix</keyword>
<feature type="transmembrane region" description="Helical" evidence="1">
    <location>
        <begin position="139"/>
        <end position="159"/>
    </location>
</feature>
<organism evidence="2 3">
    <name type="scientific">Candidatus Kerfeldbacteria bacterium RIFOXYB2_FULL_38_14</name>
    <dbReference type="NCBI Taxonomy" id="1798547"/>
    <lineage>
        <taxon>Bacteria</taxon>
        <taxon>Candidatus Kerfeldiibacteriota</taxon>
    </lineage>
</organism>
<sequence>MLFAHGPIGSLLSFISIPWQKHRKIYSAKFQNQLLLIGFIGGVFPDIDLFYYYLYNASETHRGFITHLPVFYLVIFLAVALIFWITRKFRALIASFVFLLAVLSHLIVDMVLSQIRFFYPFYSGFLGITDLGNVFINDNLLFLNYLLEGIFSFFFFYVLISRFVKLKKNNFILKGILITVFALGVGMITYTNAHIYHGNTIEMWGDHDRDGIVNYEDRDLDGDNVLNIDDLDNDNDNIGNVEQLMQNIDDLLPVWYDPTDGGFINIPLRLGFITTNYLPSRLFRTIGLDLVSEMKADFAQNPQDYFSAPEDAKFDQHPENIQAWLKHQNKLEEGQALARGRNQIGDILFFQSGHMAIVSGFSQDGSSLVLDVHKNRPIMIKTFAELLAREGSLVARGKMLSPKALFKNN</sequence>
<feature type="transmembrane region" description="Helical" evidence="1">
    <location>
        <begin position="34"/>
        <end position="54"/>
    </location>
</feature>
<keyword evidence="1" id="KW-0472">Membrane</keyword>
<comment type="caution">
    <text evidence="2">The sequence shown here is derived from an EMBL/GenBank/DDBJ whole genome shotgun (WGS) entry which is preliminary data.</text>
</comment>
<proteinExistence type="predicted"/>
<dbReference type="Proteomes" id="UP000176420">
    <property type="component" value="Unassembled WGS sequence"/>
</dbReference>
<feature type="transmembrane region" description="Helical" evidence="1">
    <location>
        <begin position="92"/>
        <end position="119"/>
    </location>
</feature>
<evidence type="ECO:0000313" key="3">
    <source>
        <dbReference type="Proteomes" id="UP000176420"/>
    </source>
</evidence>
<dbReference type="AlphaFoldDB" id="A0A1G2BJ39"/>